<name>A0A0A8Y6X9_ARUDO</name>
<protein>
    <submittedName>
        <fullName evidence="1">Uncharacterized protein</fullName>
    </submittedName>
</protein>
<accession>A0A0A8Y6X9</accession>
<dbReference type="EMBL" id="GBRH01277045">
    <property type="protein sequence ID" value="JAD20850.1"/>
    <property type="molecule type" value="Transcribed_RNA"/>
</dbReference>
<proteinExistence type="predicted"/>
<reference evidence="1" key="1">
    <citation type="submission" date="2014-09" db="EMBL/GenBank/DDBJ databases">
        <authorList>
            <person name="Magalhaes I.L.F."/>
            <person name="Oliveira U."/>
            <person name="Santos F.R."/>
            <person name="Vidigal T.H.D.A."/>
            <person name="Brescovit A.D."/>
            <person name="Santos A.J."/>
        </authorList>
    </citation>
    <scope>NUCLEOTIDE SEQUENCE</scope>
    <source>
        <tissue evidence="1">Shoot tissue taken approximately 20 cm above the soil surface</tissue>
    </source>
</reference>
<organism evidence="1">
    <name type="scientific">Arundo donax</name>
    <name type="common">Giant reed</name>
    <name type="synonym">Donax arundinaceus</name>
    <dbReference type="NCBI Taxonomy" id="35708"/>
    <lineage>
        <taxon>Eukaryota</taxon>
        <taxon>Viridiplantae</taxon>
        <taxon>Streptophyta</taxon>
        <taxon>Embryophyta</taxon>
        <taxon>Tracheophyta</taxon>
        <taxon>Spermatophyta</taxon>
        <taxon>Magnoliopsida</taxon>
        <taxon>Liliopsida</taxon>
        <taxon>Poales</taxon>
        <taxon>Poaceae</taxon>
        <taxon>PACMAD clade</taxon>
        <taxon>Arundinoideae</taxon>
        <taxon>Arundineae</taxon>
        <taxon>Arundo</taxon>
    </lineage>
</organism>
<evidence type="ECO:0000313" key="1">
    <source>
        <dbReference type="EMBL" id="JAD20850.1"/>
    </source>
</evidence>
<dbReference type="AlphaFoldDB" id="A0A0A8Y6X9"/>
<reference evidence="1" key="2">
    <citation type="journal article" date="2015" name="Data Brief">
        <title>Shoot transcriptome of the giant reed, Arundo donax.</title>
        <authorList>
            <person name="Barrero R.A."/>
            <person name="Guerrero F.D."/>
            <person name="Moolhuijzen P."/>
            <person name="Goolsby J.A."/>
            <person name="Tidwell J."/>
            <person name="Bellgard S.E."/>
            <person name="Bellgard M.I."/>
        </authorList>
    </citation>
    <scope>NUCLEOTIDE SEQUENCE</scope>
    <source>
        <tissue evidence="1">Shoot tissue taken approximately 20 cm above the soil surface</tissue>
    </source>
</reference>
<sequence>MSTYISGAWPWFSKAL</sequence>